<reference evidence="2" key="1">
    <citation type="submission" date="2008-10" db="EMBL/GenBank/DDBJ databases">
        <authorList>
            <person name="Molnar K."/>
        </authorList>
    </citation>
    <scope>NUCLEOTIDE SEQUENCE [LARGE SCALE GENOMIC DNA]</scope>
    <source>
        <strain evidence="2">NRRL 15998</strain>
    </source>
</reference>
<organism evidence="1 2">
    <name type="scientific">Streptomyces filamentosus NRRL 15998</name>
    <dbReference type="NCBI Taxonomy" id="457431"/>
    <lineage>
        <taxon>Bacteria</taxon>
        <taxon>Bacillati</taxon>
        <taxon>Actinomycetota</taxon>
        <taxon>Actinomycetes</taxon>
        <taxon>Kitasatosporales</taxon>
        <taxon>Streptomycetaceae</taxon>
        <taxon>Streptomyces</taxon>
    </lineage>
</organism>
<evidence type="ECO:0000313" key="2">
    <source>
        <dbReference type="Proteomes" id="UP000003986"/>
    </source>
</evidence>
<name>D6AIW6_STRFL</name>
<evidence type="ECO:0000313" key="1">
    <source>
        <dbReference type="EMBL" id="EFE73091.2"/>
    </source>
</evidence>
<sequence>MICRDASTIYRKLSDDKAVGLRTADPSQWALMAADGDDHSARRVCSVRQ</sequence>
<dbReference type="AlphaFoldDB" id="D6AIW6"/>
<protein>
    <submittedName>
        <fullName evidence="1">Predicted protein</fullName>
    </submittedName>
</protein>
<dbReference type="EMBL" id="DS999644">
    <property type="protein sequence ID" value="EFE73091.2"/>
    <property type="molecule type" value="Genomic_DNA"/>
</dbReference>
<dbReference type="Proteomes" id="UP000003986">
    <property type="component" value="Unassembled WGS sequence"/>
</dbReference>
<gene>
    <name evidence="1" type="ORF">SSGG_00458</name>
</gene>
<reference evidence="2" key="2">
    <citation type="submission" date="2008-12" db="EMBL/GenBank/DDBJ databases">
        <title>Annotation of Streptomyces roseosporus strain NRRL 15998.</title>
        <authorList>
            <consortium name="The Broad Institute Genome Sequencing Platform"/>
            <consortium name="Broad Institute Microbial Sequencing Center"/>
            <person name="Fischbach M."/>
            <person name="Ward D."/>
            <person name="Young S."/>
            <person name="Kodira C.D."/>
            <person name="Zeng Q."/>
            <person name="Koehrsen M."/>
            <person name="Godfrey P."/>
            <person name="Alvarado L."/>
            <person name="Berlin A.M."/>
            <person name="Borenstein D."/>
            <person name="Chen Z."/>
            <person name="Engels R."/>
            <person name="Freedman E."/>
            <person name="Gellesch M."/>
            <person name="Goldberg J."/>
            <person name="Griggs A."/>
            <person name="Gujja S."/>
            <person name="Heiman D.I."/>
            <person name="Hepburn T.A."/>
            <person name="Howarth C."/>
            <person name="Jen D."/>
            <person name="Larson L."/>
            <person name="Lewis B."/>
            <person name="Mehta T."/>
            <person name="Park D."/>
            <person name="Pearson M."/>
            <person name="Roberts A."/>
            <person name="Saif S."/>
            <person name="Shea T.D."/>
            <person name="Shenoy N."/>
            <person name="Sisk P."/>
            <person name="Stolte C."/>
            <person name="Sykes S.N."/>
            <person name="Walk T."/>
            <person name="White J."/>
            <person name="Yandava C."/>
            <person name="Straight P."/>
            <person name="Clardy J."/>
            <person name="Hung D."/>
            <person name="Kolter R."/>
            <person name="Mekalanos J."/>
            <person name="Walker S."/>
            <person name="Walsh C.T."/>
            <person name="Wieland B.L.C."/>
            <person name="Ilzarbe M."/>
            <person name="Galagan J."/>
            <person name="Nusbaum C."/>
            <person name="Birren B."/>
        </authorList>
    </citation>
    <scope>NUCLEOTIDE SEQUENCE [LARGE SCALE GENOMIC DNA]</scope>
    <source>
        <strain evidence="2">NRRL 15998</strain>
    </source>
</reference>
<accession>D6AIW6</accession>
<proteinExistence type="predicted"/>